<feature type="transmembrane region" description="Helical" evidence="6">
    <location>
        <begin position="251"/>
        <end position="273"/>
    </location>
</feature>
<evidence type="ECO:0000256" key="4">
    <source>
        <dbReference type="ARBA" id="ARBA00022989"/>
    </source>
</evidence>
<dbReference type="InterPro" id="IPR020846">
    <property type="entry name" value="MFS_dom"/>
</dbReference>
<protein>
    <submittedName>
        <fullName evidence="8">MFS transporter</fullName>
    </submittedName>
</protein>
<dbReference type="Proteomes" id="UP000216151">
    <property type="component" value="Unassembled WGS sequence"/>
</dbReference>
<dbReference type="Pfam" id="PF07690">
    <property type="entry name" value="MFS_1"/>
    <property type="match status" value="1"/>
</dbReference>
<evidence type="ECO:0000256" key="2">
    <source>
        <dbReference type="ARBA" id="ARBA00022448"/>
    </source>
</evidence>
<feature type="transmembrane region" description="Helical" evidence="6">
    <location>
        <begin position="57"/>
        <end position="74"/>
    </location>
</feature>
<evidence type="ECO:0000256" key="1">
    <source>
        <dbReference type="ARBA" id="ARBA00004141"/>
    </source>
</evidence>
<evidence type="ECO:0000259" key="7">
    <source>
        <dbReference type="PROSITE" id="PS50850"/>
    </source>
</evidence>
<accession>A0A269Y0Q0</accession>
<dbReference type="FunFam" id="1.20.1250.20:FF:000018">
    <property type="entry name" value="MFS transporter permease"/>
    <property type="match status" value="1"/>
</dbReference>
<keyword evidence="5 6" id="KW-0472">Membrane</keyword>
<keyword evidence="2" id="KW-0813">Transport</keyword>
<dbReference type="PANTHER" id="PTHR43791:SF36">
    <property type="entry name" value="TRANSPORTER, PUTATIVE (AFU_ORTHOLOGUE AFUA_6G08340)-RELATED"/>
    <property type="match status" value="1"/>
</dbReference>
<dbReference type="InterPro" id="IPR011701">
    <property type="entry name" value="MFS"/>
</dbReference>
<keyword evidence="3 6" id="KW-0812">Transmembrane</keyword>
<feature type="domain" description="Major facilitator superfamily (MFS) profile" evidence="7">
    <location>
        <begin position="24"/>
        <end position="433"/>
    </location>
</feature>
<feature type="transmembrane region" description="Helical" evidence="6">
    <location>
        <begin position="409"/>
        <end position="428"/>
    </location>
</feature>
<dbReference type="PANTHER" id="PTHR43791">
    <property type="entry name" value="PERMEASE-RELATED"/>
    <property type="match status" value="1"/>
</dbReference>
<gene>
    <name evidence="8" type="ORF">B8X00_04185</name>
</gene>
<dbReference type="InterPro" id="IPR036259">
    <property type="entry name" value="MFS_trans_sf"/>
</dbReference>
<dbReference type="RefSeq" id="WP_095349311.1">
    <property type="nucleotide sequence ID" value="NZ_NCXK01000002.1"/>
</dbReference>
<evidence type="ECO:0000256" key="6">
    <source>
        <dbReference type="SAM" id="Phobius"/>
    </source>
</evidence>
<reference evidence="8 9" key="1">
    <citation type="submission" date="2017-04" db="EMBL/GenBank/DDBJ databases">
        <title>Kefir bacterial isolates.</title>
        <authorList>
            <person name="Kim Y."/>
            <person name="Blasche S."/>
            <person name="Patil K.R."/>
        </authorList>
    </citation>
    <scope>NUCLEOTIDE SEQUENCE [LARGE SCALE GENOMIC DNA]</scope>
    <source>
        <strain evidence="8 9">KR</strain>
    </source>
</reference>
<feature type="transmembrane region" description="Helical" evidence="6">
    <location>
        <begin position="95"/>
        <end position="115"/>
    </location>
</feature>
<dbReference type="AlphaFoldDB" id="A0A269Y0Q0"/>
<dbReference type="OrthoDB" id="9773957at2"/>
<evidence type="ECO:0000313" key="8">
    <source>
        <dbReference type="EMBL" id="PAK79069.1"/>
    </source>
</evidence>
<evidence type="ECO:0000256" key="5">
    <source>
        <dbReference type="ARBA" id="ARBA00023136"/>
    </source>
</evidence>
<feature type="transmembrane region" description="Helical" evidence="6">
    <location>
        <begin position="344"/>
        <end position="365"/>
    </location>
</feature>
<dbReference type="PROSITE" id="PS50850">
    <property type="entry name" value="MFS"/>
    <property type="match status" value="1"/>
</dbReference>
<dbReference type="SUPFAM" id="SSF103473">
    <property type="entry name" value="MFS general substrate transporter"/>
    <property type="match status" value="1"/>
</dbReference>
<name>A0A269Y0Q0_9PROT</name>
<dbReference type="CDD" id="cd17319">
    <property type="entry name" value="MFS_ExuT_GudP_like"/>
    <property type="match status" value="1"/>
</dbReference>
<dbReference type="GO" id="GO:0016020">
    <property type="term" value="C:membrane"/>
    <property type="evidence" value="ECO:0007669"/>
    <property type="project" value="UniProtKB-SubCell"/>
</dbReference>
<evidence type="ECO:0000256" key="3">
    <source>
        <dbReference type="ARBA" id="ARBA00022692"/>
    </source>
</evidence>
<sequence length="448" mass="48920">MNNDGLTRAGQTEGAVFRRVAWRLMPFLFICLVFNWLDRVAVSFAHLQFGADLHISDTVFGLSVGLFSAGYLLCEIPSNLVMERWGARRTLARIMIFWGLVTIGMAFVQGAYSLYVARTLLGMAEAGFFPGVILYLTYWFPSAYRARITSRFIMAIAVCGIVGGPSATWIMTHMAGVWGWHGWQWLFLLGGLPPVIAGFVAFGWLADRPADARWLGRDEKNIILQAMVREPSSVVRPVRASLASAFSNRTLWLLSLSYCLTITCTGNVVNFWVPSLLRAAGVQNLQQLGLLSALPHGVGIVAMLLACQHSDQQQERRWHFALGGALAMAGMLALPWMVHGTMSTVFFLTIMVAGYLIATAIFWSIPASMLPAQDRAIGFALINCCGQVSSMLVPVLIGFLKTRLGGFEVALSIVSLFVGLGVVVLLAMTARTARLPASPSHSIVDSHS</sequence>
<proteinExistence type="predicted"/>
<feature type="transmembrane region" description="Helical" evidence="6">
    <location>
        <begin position="152"/>
        <end position="171"/>
    </location>
</feature>
<keyword evidence="4 6" id="KW-1133">Transmembrane helix</keyword>
<dbReference type="EMBL" id="NCXK01000002">
    <property type="protein sequence ID" value="PAK79069.1"/>
    <property type="molecule type" value="Genomic_DNA"/>
</dbReference>
<comment type="caution">
    <text evidence="8">The sequence shown here is derived from an EMBL/GenBank/DDBJ whole genome shotgun (WGS) entry which is preliminary data.</text>
</comment>
<keyword evidence="9" id="KW-1185">Reference proteome</keyword>
<feature type="transmembrane region" description="Helical" evidence="6">
    <location>
        <begin position="318"/>
        <end position="338"/>
    </location>
</feature>
<dbReference type="GO" id="GO:0022857">
    <property type="term" value="F:transmembrane transporter activity"/>
    <property type="evidence" value="ECO:0007669"/>
    <property type="project" value="InterPro"/>
</dbReference>
<dbReference type="Gene3D" id="1.20.1250.20">
    <property type="entry name" value="MFS general substrate transporter like domains"/>
    <property type="match status" value="2"/>
</dbReference>
<feature type="transmembrane region" description="Helical" evidence="6">
    <location>
        <begin position="121"/>
        <end position="140"/>
    </location>
</feature>
<feature type="transmembrane region" description="Helical" evidence="6">
    <location>
        <begin position="183"/>
        <end position="205"/>
    </location>
</feature>
<comment type="subcellular location">
    <subcellularLocation>
        <location evidence="1">Membrane</location>
        <topology evidence="1">Multi-pass membrane protein</topology>
    </subcellularLocation>
</comment>
<organism evidence="8 9">
    <name type="scientific">Acetobacter fabarum</name>
    <dbReference type="NCBI Taxonomy" id="483199"/>
    <lineage>
        <taxon>Bacteria</taxon>
        <taxon>Pseudomonadati</taxon>
        <taxon>Pseudomonadota</taxon>
        <taxon>Alphaproteobacteria</taxon>
        <taxon>Acetobacterales</taxon>
        <taxon>Acetobacteraceae</taxon>
        <taxon>Acetobacter</taxon>
    </lineage>
</organism>
<feature type="transmembrane region" description="Helical" evidence="6">
    <location>
        <begin position="285"/>
        <end position="306"/>
    </location>
</feature>
<feature type="transmembrane region" description="Helical" evidence="6">
    <location>
        <begin position="377"/>
        <end position="397"/>
    </location>
</feature>
<feature type="transmembrane region" description="Helical" evidence="6">
    <location>
        <begin position="20"/>
        <end position="37"/>
    </location>
</feature>
<evidence type="ECO:0000313" key="9">
    <source>
        <dbReference type="Proteomes" id="UP000216151"/>
    </source>
</evidence>